<protein>
    <recommendedName>
        <fullName evidence="4">YbaB/EbfC DNA-binding family protein</fullName>
    </recommendedName>
</protein>
<dbReference type="STRING" id="994479.GCA_000194155_02804"/>
<reference evidence="2" key="1">
    <citation type="submission" date="2017-12" db="EMBL/GenBank/DDBJ databases">
        <title>Sequencing the genomes of 1000 Actinobacteria strains.</title>
        <authorList>
            <person name="Klenk H.-P."/>
        </authorList>
    </citation>
    <scope>NUCLEOTIDE SEQUENCE [LARGE SCALE GENOMIC DNA]</scope>
    <source>
        <strain evidence="2">DSM 44228</strain>
    </source>
</reference>
<evidence type="ECO:0000256" key="1">
    <source>
        <dbReference type="SAM" id="MobiDB-lite"/>
    </source>
</evidence>
<evidence type="ECO:0000313" key="2">
    <source>
        <dbReference type="EMBL" id="PKW14978.1"/>
    </source>
</evidence>
<dbReference type="RefSeq" id="WP_010695593.1">
    <property type="nucleotide sequence ID" value="NZ_CP061007.1"/>
</dbReference>
<organism evidence="2 3">
    <name type="scientific">Saccharopolyspora spinosa</name>
    <dbReference type="NCBI Taxonomy" id="60894"/>
    <lineage>
        <taxon>Bacteria</taxon>
        <taxon>Bacillati</taxon>
        <taxon>Actinomycetota</taxon>
        <taxon>Actinomycetes</taxon>
        <taxon>Pseudonocardiales</taxon>
        <taxon>Pseudonocardiaceae</taxon>
        <taxon>Saccharopolyspora</taxon>
    </lineage>
</organism>
<comment type="caution">
    <text evidence="2">The sequence shown here is derived from an EMBL/GenBank/DDBJ whole genome shotgun (WGS) entry which is preliminary data.</text>
</comment>
<dbReference type="AlphaFoldDB" id="A0A2N3XWC9"/>
<dbReference type="Proteomes" id="UP000233786">
    <property type="component" value="Unassembled WGS sequence"/>
</dbReference>
<accession>A0A2N3XWC9</accession>
<dbReference type="OrthoDB" id="3697557at2"/>
<evidence type="ECO:0000313" key="3">
    <source>
        <dbReference type="Proteomes" id="UP000233786"/>
    </source>
</evidence>
<name>A0A2N3XWC9_SACSN</name>
<feature type="compositionally biased region" description="Acidic residues" evidence="1">
    <location>
        <begin position="11"/>
        <end position="29"/>
    </location>
</feature>
<proteinExistence type="predicted"/>
<evidence type="ECO:0008006" key="4">
    <source>
        <dbReference type="Google" id="ProtNLM"/>
    </source>
</evidence>
<feature type="region of interest" description="Disordered" evidence="1">
    <location>
        <begin position="105"/>
        <end position="126"/>
    </location>
</feature>
<feature type="region of interest" description="Disordered" evidence="1">
    <location>
        <begin position="1"/>
        <end position="48"/>
    </location>
</feature>
<keyword evidence="3" id="KW-1185">Reference proteome</keyword>
<dbReference type="EMBL" id="PJNB01000001">
    <property type="protein sequence ID" value="PKW14978.1"/>
    <property type="molecule type" value="Genomic_DNA"/>
</dbReference>
<sequence length="241" mass="25879">MSYGRRRANDWEPEYDPLSEFEDFEDLEDPLPSGGSFASDTDDTADSEAPAVTVHVTDAGAVTSVVLAADWRRSVDPRELGAAVLSAFTAATMRVLENQVERVEQTPSLSAAGEPADVPDTSPLGKDDVMRLVDTVSADLNGFTEQLSARVDRTVSVESSGGHVRGSARSGQVLEVWIDSGWAASSRNSEIELELTEVLTHLSEQSSPGELAQGPHSRAIDELNVLASDPQLFLRRLGLLS</sequence>
<gene>
    <name evidence="2" type="ORF">A8926_2637</name>
</gene>